<evidence type="ECO:0000256" key="1">
    <source>
        <dbReference type="ARBA" id="ARBA00004651"/>
    </source>
</evidence>
<dbReference type="CDD" id="cd00637">
    <property type="entry name" value="7tm_classA_rhodopsin-like"/>
    <property type="match status" value="1"/>
</dbReference>
<organism evidence="10">
    <name type="scientific">Octopus bimaculoides</name>
    <name type="common">California two-spotted octopus</name>
    <dbReference type="NCBI Taxonomy" id="37653"/>
    <lineage>
        <taxon>Eukaryota</taxon>
        <taxon>Metazoa</taxon>
        <taxon>Spiralia</taxon>
        <taxon>Lophotrochozoa</taxon>
        <taxon>Mollusca</taxon>
        <taxon>Cephalopoda</taxon>
        <taxon>Coleoidea</taxon>
        <taxon>Octopodiformes</taxon>
        <taxon>Octopoda</taxon>
        <taxon>Incirrata</taxon>
        <taxon>Octopodidae</taxon>
        <taxon>Octopus</taxon>
    </lineage>
</organism>
<sequence>MNATQLSDPVMFSKFVVFSIIPFFLIMGLIGNMFVVYIYGCQFQKSNVETFILALAIMDLIGCIFGMPLEMAELYLAIQSSHLCKIYKYIVYTLVLISSFILLTVAIERFRKICCPLGKQITQNLCQTLIISITIASAVLISPVVIFTEGVPFTYENKTYMECDFNHGMSGAWLYALLALINHIMILLTLTVLYSFIWKTITQLLRKKQGKEEAPRQQGINRTIIVFFSISVLFTVSFSPFLFFLVIHPYYKDSNLLQIFKVVLYRTWILNASLNPMVYGFCNKNFQKSFVNIFTRGKIIFEMEEKF</sequence>
<feature type="domain" description="G-protein coupled receptors family 1 profile" evidence="9">
    <location>
        <begin position="31"/>
        <end position="279"/>
    </location>
</feature>
<keyword evidence="7" id="KW-0807">Transducer</keyword>
<dbReference type="InterPro" id="IPR000276">
    <property type="entry name" value="GPCR_Rhodpsn"/>
</dbReference>
<dbReference type="InterPro" id="IPR017452">
    <property type="entry name" value="GPCR_Rhodpsn_7TM"/>
</dbReference>
<dbReference type="PANTHER" id="PTHR24241">
    <property type="entry name" value="NEUROPEPTIDE RECEPTOR-RELATED G-PROTEIN COUPLED RECEPTOR"/>
    <property type="match status" value="1"/>
</dbReference>
<evidence type="ECO:0000256" key="7">
    <source>
        <dbReference type="RuleBase" id="RU000688"/>
    </source>
</evidence>
<evidence type="ECO:0000256" key="5">
    <source>
        <dbReference type="ARBA" id="ARBA00023136"/>
    </source>
</evidence>
<accession>A0A0L8HEG3</accession>
<dbReference type="AlphaFoldDB" id="A0A0L8HEG3"/>
<dbReference type="GO" id="GO:0032870">
    <property type="term" value="P:cellular response to hormone stimulus"/>
    <property type="evidence" value="ECO:0007669"/>
    <property type="project" value="TreeGrafter"/>
</dbReference>
<dbReference type="GO" id="GO:0004930">
    <property type="term" value="F:G protein-coupled receptor activity"/>
    <property type="evidence" value="ECO:0007669"/>
    <property type="project" value="UniProtKB-KW"/>
</dbReference>
<name>A0A0L8HEG3_OCTBM</name>
<dbReference type="PROSITE" id="PS00237">
    <property type="entry name" value="G_PROTEIN_RECEP_F1_1"/>
    <property type="match status" value="1"/>
</dbReference>
<dbReference type="Pfam" id="PF00001">
    <property type="entry name" value="7tm_1"/>
    <property type="match status" value="1"/>
</dbReference>
<dbReference type="PRINTS" id="PR00237">
    <property type="entry name" value="GPCRRHODOPSN"/>
</dbReference>
<evidence type="ECO:0000256" key="4">
    <source>
        <dbReference type="ARBA" id="ARBA00022989"/>
    </source>
</evidence>
<feature type="transmembrane region" description="Helical" evidence="8">
    <location>
        <begin position="15"/>
        <end position="39"/>
    </location>
</feature>
<proteinExistence type="inferred from homology"/>
<feature type="transmembrane region" description="Helical" evidence="8">
    <location>
        <begin position="263"/>
        <end position="282"/>
    </location>
</feature>
<dbReference type="PROSITE" id="PS50262">
    <property type="entry name" value="G_PROTEIN_RECEP_F1_2"/>
    <property type="match status" value="1"/>
</dbReference>
<dbReference type="GO" id="GO:0005886">
    <property type="term" value="C:plasma membrane"/>
    <property type="evidence" value="ECO:0007669"/>
    <property type="project" value="UniProtKB-SubCell"/>
</dbReference>
<keyword evidence="5 8" id="KW-0472">Membrane</keyword>
<keyword evidence="7" id="KW-0297">G-protein coupled receptor</keyword>
<protein>
    <recommendedName>
        <fullName evidence="9">G-protein coupled receptors family 1 profile domain-containing protein</fullName>
    </recommendedName>
</protein>
<keyword evidence="4 8" id="KW-1133">Transmembrane helix</keyword>
<gene>
    <name evidence="10" type="ORF">OCBIM_22016528mg</name>
</gene>
<evidence type="ECO:0000256" key="3">
    <source>
        <dbReference type="ARBA" id="ARBA00022692"/>
    </source>
</evidence>
<feature type="transmembrane region" description="Helical" evidence="8">
    <location>
        <begin position="89"/>
        <end position="107"/>
    </location>
</feature>
<keyword evidence="6 7" id="KW-0675">Receptor</keyword>
<reference evidence="10" key="1">
    <citation type="submission" date="2015-07" db="EMBL/GenBank/DDBJ databases">
        <title>MeaNS - Measles Nucleotide Surveillance Program.</title>
        <authorList>
            <person name="Tran T."/>
            <person name="Druce J."/>
        </authorList>
    </citation>
    <scope>NUCLEOTIDE SEQUENCE</scope>
    <source>
        <strain evidence="10">UCB-OBI-ISO-001</strain>
        <tissue evidence="10">Gonad</tissue>
    </source>
</reference>
<dbReference type="SUPFAM" id="SSF81321">
    <property type="entry name" value="Family A G protein-coupled receptor-like"/>
    <property type="match status" value="1"/>
</dbReference>
<feature type="transmembrane region" description="Helical" evidence="8">
    <location>
        <begin position="173"/>
        <end position="198"/>
    </location>
</feature>
<feature type="transmembrane region" description="Helical" evidence="8">
    <location>
        <begin position="224"/>
        <end position="251"/>
    </location>
</feature>
<dbReference type="PANTHER" id="PTHR24241:SF76">
    <property type="entry name" value="NEUROPEPTIDE SIFAMIDE RECEPTOR"/>
    <property type="match status" value="1"/>
</dbReference>
<dbReference type="EMBL" id="KQ418364">
    <property type="protein sequence ID" value="KOF87643.1"/>
    <property type="molecule type" value="Genomic_DNA"/>
</dbReference>
<comment type="subcellular location">
    <subcellularLocation>
        <location evidence="1">Cell membrane</location>
        <topology evidence="1">Multi-pass membrane protein</topology>
    </subcellularLocation>
</comment>
<dbReference type="GO" id="GO:0042277">
    <property type="term" value="F:peptide binding"/>
    <property type="evidence" value="ECO:0007669"/>
    <property type="project" value="TreeGrafter"/>
</dbReference>
<keyword evidence="2" id="KW-1003">Cell membrane</keyword>
<evidence type="ECO:0000256" key="8">
    <source>
        <dbReference type="SAM" id="Phobius"/>
    </source>
</evidence>
<feature type="transmembrane region" description="Helical" evidence="8">
    <location>
        <begin position="128"/>
        <end position="153"/>
    </location>
</feature>
<dbReference type="OrthoDB" id="6117944at2759"/>
<feature type="transmembrane region" description="Helical" evidence="8">
    <location>
        <begin position="51"/>
        <end position="69"/>
    </location>
</feature>
<evidence type="ECO:0000259" key="9">
    <source>
        <dbReference type="PROSITE" id="PS50262"/>
    </source>
</evidence>
<dbReference type="Gene3D" id="1.20.1070.10">
    <property type="entry name" value="Rhodopsin 7-helix transmembrane proteins"/>
    <property type="match status" value="1"/>
</dbReference>
<evidence type="ECO:0000256" key="2">
    <source>
        <dbReference type="ARBA" id="ARBA00022475"/>
    </source>
</evidence>
<evidence type="ECO:0000256" key="6">
    <source>
        <dbReference type="ARBA" id="ARBA00023170"/>
    </source>
</evidence>
<comment type="similarity">
    <text evidence="7">Belongs to the G-protein coupled receptor 1 family.</text>
</comment>
<keyword evidence="3 7" id="KW-0812">Transmembrane</keyword>
<evidence type="ECO:0000313" key="10">
    <source>
        <dbReference type="EMBL" id="KOF87643.1"/>
    </source>
</evidence>